<name>B6JZG2_SCHJY</name>
<dbReference type="Proteomes" id="UP000001744">
    <property type="component" value="Unassembled WGS sequence"/>
</dbReference>
<dbReference type="AlphaFoldDB" id="B6JZG2"/>
<dbReference type="InterPro" id="IPR050348">
    <property type="entry name" value="Protein-Tyr_Phosphatase"/>
</dbReference>
<dbReference type="SUPFAM" id="SSF52799">
    <property type="entry name" value="(Phosphotyrosine protein) phosphatases II"/>
    <property type="match status" value="1"/>
</dbReference>
<dbReference type="EMBL" id="KE651168">
    <property type="protein sequence ID" value="EEB06930.1"/>
    <property type="molecule type" value="Genomic_DNA"/>
</dbReference>
<evidence type="ECO:0000259" key="5">
    <source>
        <dbReference type="PROSITE" id="PS50056"/>
    </source>
</evidence>
<dbReference type="eggNOG" id="KOG0789">
    <property type="taxonomic scope" value="Eukaryota"/>
</dbReference>
<dbReference type="PROSITE" id="PS50206">
    <property type="entry name" value="RHODANESE_3"/>
    <property type="match status" value="1"/>
</dbReference>
<dbReference type="Gene3D" id="3.40.250.10">
    <property type="entry name" value="Rhodanese-like domain"/>
    <property type="match status" value="1"/>
</dbReference>
<dbReference type="InterPro" id="IPR016130">
    <property type="entry name" value="Tyr_Pase_AS"/>
</dbReference>
<feature type="domain" description="Rhodanese" evidence="6">
    <location>
        <begin position="39"/>
        <end position="143"/>
    </location>
</feature>
<feature type="compositionally biased region" description="Polar residues" evidence="3">
    <location>
        <begin position="225"/>
        <end position="236"/>
    </location>
</feature>
<dbReference type="PROSITE" id="PS50056">
    <property type="entry name" value="TYR_PHOSPHATASE_2"/>
    <property type="match status" value="1"/>
</dbReference>
<evidence type="ECO:0000259" key="6">
    <source>
        <dbReference type="PROSITE" id="PS50206"/>
    </source>
</evidence>
<dbReference type="HOGENOM" id="CLU_386439_0_0_1"/>
<evidence type="ECO:0000259" key="4">
    <source>
        <dbReference type="PROSITE" id="PS50055"/>
    </source>
</evidence>
<dbReference type="InterPro" id="IPR000242">
    <property type="entry name" value="PTP_cat"/>
</dbReference>
<reference evidence="7 9" key="1">
    <citation type="journal article" date="2011" name="Science">
        <title>Comparative functional genomics of the fission yeasts.</title>
        <authorList>
            <person name="Rhind N."/>
            <person name="Chen Z."/>
            <person name="Yassour M."/>
            <person name="Thompson D.A."/>
            <person name="Haas B.J."/>
            <person name="Habib N."/>
            <person name="Wapinski I."/>
            <person name="Roy S."/>
            <person name="Lin M.F."/>
            <person name="Heiman D.I."/>
            <person name="Young S.K."/>
            <person name="Furuya K."/>
            <person name="Guo Y."/>
            <person name="Pidoux A."/>
            <person name="Chen H.M."/>
            <person name="Robbertse B."/>
            <person name="Goldberg J.M."/>
            <person name="Aoki K."/>
            <person name="Bayne E.H."/>
            <person name="Berlin A.M."/>
            <person name="Desjardins C.A."/>
            <person name="Dobbs E."/>
            <person name="Dukaj L."/>
            <person name="Fan L."/>
            <person name="FitzGerald M.G."/>
            <person name="French C."/>
            <person name="Gujja S."/>
            <person name="Hansen K."/>
            <person name="Keifenheim D."/>
            <person name="Levin J.Z."/>
            <person name="Mosher R.A."/>
            <person name="Mueller C.A."/>
            <person name="Pfiffner J."/>
            <person name="Priest M."/>
            <person name="Russ C."/>
            <person name="Smialowska A."/>
            <person name="Swoboda P."/>
            <person name="Sykes S.M."/>
            <person name="Vaughn M."/>
            <person name="Vengrova S."/>
            <person name="Yoder R."/>
            <person name="Zeng Q."/>
            <person name="Allshire R."/>
            <person name="Baulcombe D."/>
            <person name="Birren B.W."/>
            <person name="Brown W."/>
            <person name="Ekwall K."/>
            <person name="Kellis M."/>
            <person name="Leatherwood J."/>
            <person name="Levin H."/>
            <person name="Margalit H."/>
            <person name="Martienssen R."/>
            <person name="Nieduszynski C.A."/>
            <person name="Spatafora J.W."/>
            <person name="Friedman N."/>
            <person name="Dalgaard J.Z."/>
            <person name="Baumann P."/>
            <person name="Niki H."/>
            <person name="Regev A."/>
            <person name="Nusbaum C."/>
        </authorList>
    </citation>
    <scope>NUCLEOTIDE SEQUENCE [LARGE SCALE GENOMIC DNA]</scope>
    <source>
        <strain evidence="9">yFS275 / FY16936</strain>
    </source>
</reference>
<proteinExistence type="inferred from homology"/>
<gene>
    <name evidence="8" type="primary">pyp2</name>
    <name evidence="7" type="ORF">SJAG_02000</name>
</gene>
<dbReference type="InterPro" id="IPR003595">
    <property type="entry name" value="Tyr_Pase_cat"/>
</dbReference>
<dbReference type="SMART" id="SM00404">
    <property type="entry name" value="PTPc_motif"/>
    <property type="match status" value="1"/>
</dbReference>
<feature type="domain" description="Tyrosine-protein phosphatase" evidence="4">
    <location>
        <begin position="400"/>
        <end position="679"/>
    </location>
</feature>
<evidence type="ECO:0000313" key="7">
    <source>
        <dbReference type="EMBL" id="EEB06930.1"/>
    </source>
</evidence>
<dbReference type="SMART" id="SM00194">
    <property type="entry name" value="PTPc"/>
    <property type="match status" value="1"/>
</dbReference>
<dbReference type="Gene3D" id="3.90.190.10">
    <property type="entry name" value="Protein tyrosine phosphatase superfamily"/>
    <property type="match status" value="1"/>
</dbReference>
<evidence type="ECO:0000313" key="9">
    <source>
        <dbReference type="Proteomes" id="UP000001744"/>
    </source>
</evidence>
<evidence type="ECO:0000313" key="8">
    <source>
        <dbReference type="JaponicusDB" id="SJAG_02000"/>
    </source>
</evidence>
<dbReference type="InterPro" id="IPR036873">
    <property type="entry name" value="Rhodanese-like_dom_sf"/>
</dbReference>
<evidence type="ECO:0000256" key="3">
    <source>
        <dbReference type="SAM" id="MobiDB-lite"/>
    </source>
</evidence>
<feature type="compositionally biased region" description="Basic and acidic residues" evidence="3">
    <location>
        <begin position="309"/>
        <end position="327"/>
    </location>
</feature>
<dbReference type="RefSeq" id="XP_002173223.1">
    <property type="nucleotide sequence ID" value="XM_002173187.2"/>
</dbReference>
<feature type="region of interest" description="Disordered" evidence="3">
    <location>
        <begin position="225"/>
        <end position="276"/>
    </location>
</feature>
<dbReference type="PANTHER" id="PTHR19134:SF552">
    <property type="entry name" value="TYROSINE-PROTEIN PHOSPHATASE 2"/>
    <property type="match status" value="1"/>
</dbReference>
<dbReference type="InterPro" id="IPR001763">
    <property type="entry name" value="Rhodanese-like_dom"/>
</dbReference>
<dbReference type="OMA" id="FWEMIWH"/>
<comment type="similarity">
    <text evidence="1">Belongs to the protein-tyrosine phosphatase family. Non-receptor class subfamily.</text>
</comment>
<evidence type="ECO:0000256" key="2">
    <source>
        <dbReference type="ARBA" id="ARBA00013064"/>
    </source>
</evidence>
<dbReference type="Pfam" id="PF00581">
    <property type="entry name" value="Rhodanese"/>
    <property type="match status" value="1"/>
</dbReference>
<dbReference type="EC" id="3.1.3.48" evidence="2"/>
<accession>B6JZG2</accession>
<dbReference type="SUPFAM" id="SSF52821">
    <property type="entry name" value="Rhodanese/Cell cycle control phosphatase"/>
    <property type="match status" value="1"/>
</dbReference>
<dbReference type="PROSITE" id="PS00383">
    <property type="entry name" value="TYR_PHOSPHATASE_1"/>
    <property type="match status" value="1"/>
</dbReference>
<dbReference type="VEuPathDB" id="FungiDB:SJAG_02000"/>
<dbReference type="InterPro" id="IPR000387">
    <property type="entry name" value="Tyr_Pase_dom"/>
</dbReference>
<protein>
    <recommendedName>
        <fullName evidence="2">protein-tyrosine-phosphatase</fullName>
        <ecNumber evidence="2">3.1.3.48</ecNumber>
    </recommendedName>
</protein>
<sequence length="683" mass="76698">MDTIATVPSEEFLSRLQQYSENVFGQEKRPGAPSLWAEVIDIRLQSKYSEKHVRHAVNVSIPSTLLRRPKFGISNILSSIPDGQRLQSWKDSDALFIYDAGISGAARLRALALKFVRAGYTKPIYILNSGFESLDRCAPELMISSESERSLFESQFGTMLSLSTPTSTVPSGNVSGCTSSSSLASVITKPFSISSTQTVLSDKQATDVDSIFSAPILLDHKSTNLATSDSTSSEQSGYFPAASETHVTPSRPSRPSLKTRLSYPQQSPRSAAAKSKRLENVKALKCLHQYKSAPDVKALFNNPKMSRRAPAESHETGERPAQREKRSIAPASFSHRLSSRRQPPPLRLNLDKMQCTQQKKLPSHFICALPKDGVSNPWGSVKRATPPPDDMLSDMNTASIYYKFKRLEEQDLLRMAQMNDQQSEWSCIESGKTSELACRNRYADIVPYDRTRVKIPSRDPTSDYINASHITLGTDRYIACQAPKESTVLDFWEMIWFSIDKVGTVVKLANVVEGGRERCTQYWPTAIDQPLMIDPRSGFIIELFEHTELPDLNAIMNVFYMKRNNCAPKCVYQICYVAWPDHGAPEDTKCVVDFTRLVNQFERDGPLIVHCSAGVGRTGTFIAIDHLMHLSSQQLPDSAVVRDEEDVVFQTVNLLRSQRMKMVQNFKQFRFVYDIAQYLRAQN</sequence>
<dbReference type="GO" id="GO:0004725">
    <property type="term" value="F:protein tyrosine phosphatase activity"/>
    <property type="evidence" value="ECO:0000318"/>
    <property type="project" value="GO_Central"/>
</dbReference>
<dbReference type="JaponicusDB" id="SJAG_02000">
    <property type="gene designation" value="pyp2"/>
</dbReference>
<evidence type="ECO:0000256" key="1">
    <source>
        <dbReference type="ARBA" id="ARBA00009649"/>
    </source>
</evidence>
<dbReference type="InterPro" id="IPR029021">
    <property type="entry name" value="Prot-tyrosine_phosphatase-like"/>
</dbReference>
<dbReference type="GeneID" id="7049986"/>
<dbReference type="Pfam" id="PF00102">
    <property type="entry name" value="Y_phosphatase"/>
    <property type="match status" value="1"/>
</dbReference>
<organism evidence="7 9">
    <name type="scientific">Schizosaccharomyces japonicus (strain yFS275 / FY16936)</name>
    <name type="common">Fission yeast</name>
    <dbReference type="NCBI Taxonomy" id="402676"/>
    <lineage>
        <taxon>Eukaryota</taxon>
        <taxon>Fungi</taxon>
        <taxon>Dikarya</taxon>
        <taxon>Ascomycota</taxon>
        <taxon>Taphrinomycotina</taxon>
        <taxon>Schizosaccharomycetes</taxon>
        <taxon>Schizosaccharomycetales</taxon>
        <taxon>Schizosaccharomycetaceae</taxon>
        <taxon>Schizosaccharomyces</taxon>
    </lineage>
</organism>
<dbReference type="OrthoDB" id="10253954at2759"/>
<feature type="domain" description="Tyrosine specific protein phosphatases" evidence="5">
    <location>
        <begin position="592"/>
        <end position="670"/>
    </location>
</feature>
<dbReference type="GO" id="GO:0007165">
    <property type="term" value="P:signal transduction"/>
    <property type="evidence" value="ECO:0000318"/>
    <property type="project" value="GO_Central"/>
</dbReference>
<dbReference type="PROSITE" id="PS50055">
    <property type="entry name" value="TYR_PHOSPHATASE_PTP"/>
    <property type="match status" value="1"/>
</dbReference>
<dbReference type="PANTHER" id="PTHR19134">
    <property type="entry name" value="RECEPTOR-TYPE TYROSINE-PROTEIN PHOSPHATASE"/>
    <property type="match status" value="1"/>
</dbReference>
<feature type="region of interest" description="Disordered" evidence="3">
    <location>
        <begin position="297"/>
        <end position="347"/>
    </location>
</feature>
<dbReference type="STRING" id="402676.B6JZG2"/>
<dbReference type="PRINTS" id="PR00700">
    <property type="entry name" value="PRTYPHPHTASE"/>
</dbReference>
<dbReference type="CDD" id="cd18533">
    <property type="entry name" value="PTP_fungal"/>
    <property type="match status" value="1"/>
</dbReference>
<keyword evidence="9" id="KW-1185">Reference proteome</keyword>